<evidence type="ECO:0000313" key="2">
    <source>
        <dbReference type="Proteomes" id="UP000488936"/>
    </source>
</evidence>
<proteinExistence type="predicted"/>
<dbReference type="Gene3D" id="1.10.10.60">
    <property type="entry name" value="Homeodomain-like"/>
    <property type="match status" value="1"/>
</dbReference>
<dbReference type="OrthoDB" id="7064118at2"/>
<organism evidence="1 2">
    <name type="scientific">Myroides pelagicus</name>
    <dbReference type="NCBI Taxonomy" id="270914"/>
    <lineage>
        <taxon>Bacteria</taxon>
        <taxon>Pseudomonadati</taxon>
        <taxon>Bacteroidota</taxon>
        <taxon>Flavobacteriia</taxon>
        <taxon>Flavobacteriales</taxon>
        <taxon>Flavobacteriaceae</taxon>
        <taxon>Myroides</taxon>
    </lineage>
</organism>
<keyword evidence="2" id="KW-1185">Reference proteome</keyword>
<dbReference type="Proteomes" id="UP000488936">
    <property type="component" value="Unassembled WGS sequence"/>
</dbReference>
<protein>
    <submittedName>
        <fullName evidence="1">Transcriptional regulator</fullName>
    </submittedName>
</protein>
<dbReference type="EMBL" id="WMJY01000001">
    <property type="protein sequence ID" value="MTH28473.1"/>
    <property type="molecule type" value="Genomic_DNA"/>
</dbReference>
<evidence type="ECO:0000313" key="1">
    <source>
        <dbReference type="EMBL" id="MTH28473.1"/>
    </source>
</evidence>
<accession>A0A7K1GJ63</accession>
<dbReference type="InterPro" id="IPR032580">
    <property type="entry name" value="SatD"/>
</dbReference>
<name>A0A7K1GJ63_9FLAO</name>
<dbReference type="AlphaFoldDB" id="A0A7K1GJ63"/>
<dbReference type="RefSeq" id="WP_155034462.1">
    <property type="nucleotide sequence ID" value="NZ_JBHTIG010000060.1"/>
</dbReference>
<comment type="caution">
    <text evidence="1">The sequence shown here is derived from an EMBL/GenBank/DDBJ whole genome shotgun (WGS) entry which is preliminary data.</text>
</comment>
<dbReference type="Pfam" id="PF16264">
    <property type="entry name" value="SatD"/>
    <property type="match status" value="1"/>
</dbReference>
<sequence>MIAVITGDIVNSRSVDPNEWHMPLRNFLSKAITDQTKWEIYRGDSFQIQTDIASAFELMLLIKALIKQVPKLDVRMSLGIGESEYEVEKITESYGQAYINSGEAFEGLKDKTLLLKTPSKDFDEYFNPILGVVSFIADQWKPETARAFFYGLYYKSELQKEIAEKMGINSTTLSRALKRAAFDELTSILNLYSNKVKLCFS</sequence>
<reference evidence="1 2" key="1">
    <citation type="journal article" date="2006" name="Int. J. Syst. Evol. Microbiol.">
        <title>Myroides pelagicus sp. nov., isolated from seawater in Thailand.</title>
        <authorList>
            <person name="Yoon J."/>
            <person name="Maneerat S."/>
            <person name="Kawai F."/>
            <person name="Yokota A."/>
        </authorList>
    </citation>
    <scope>NUCLEOTIDE SEQUENCE [LARGE SCALE GENOMIC DNA]</scope>
    <source>
        <strain evidence="1 2">SM1T</strain>
    </source>
</reference>
<gene>
    <name evidence="1" type="ORF">GJV77_00835</name>
</gene>